<feature type="domain" description="SsuA/THI5-like" evidence="4">
    <location>
        <begin position="53"/>
        <end position="267"/>
    </location>
</feature>
<dbReference type="PROSITE" id="PS51257">
    <property type="entry name" value="PROKAR_LIPOPROTEIN"/>
    <property type="match status" value="1"/>
</dbReference>
<dbReference type="SUPFAM" id="SSF53850">
    <property type="entry name" value="Periplasmic binding protein-like II"/>
    <property type="match status" value="1"/>
</dbReference>
<proteinExistence type="inferred from homology"/>
<protein>
    <submittedName>
        <fullName evidence="5">ABC transporter substrate-binding protein</fullName>
    </submittedName>
</protein>
<evidence type="ECO:0000259" key="4">
    <source>
        <dbReference type="Pfam" id="PF09084"/>
    </source>
</evidence>
<comment type="subcellular location">
    <subcellularLocation>
        <location evidence="1">Periplasm</location>
    </subcellularLocation>
</comment>
<comment type="similarity">
    <text evidence="2">Belongs to the bacterial solute-binding protein SsuA/TauA family.</text>
</comment>
<keyword evidence="3" id="KW-0732">Signal</keyword>
<reference evidence="5 6" key="1">
    <citation type="submission" date="2024-06" db="EMBL/GenBank/DDBJ databases">
        <title>The Natural Products Discovery Center: Release of the First 8490 Sequenced Strains for Exploring Actinobacteria Biosynthetic Diversity.</title>
        <authorList>
            <person name="Kalkreuter E."/>
            <person name="Kautsar S.A."/>
            <person name="Yang D."/>
            <person name="Bader C.D."/>
            <person name="Teijaro C.N."/>
            <person name="Fluegel L."/>
            <person name="Davis C.M."/>
            <person name="Simpson J.R."/>
            <person name="Lauterbach L."/>
            <person name="Steele A.D."/>
            <person name="Gui C."/>
            <person name="Meng S."/>
            <person name="Li G."/>
            <person name="Viehrig K."/>
            <person name="Ye F."/>
            <person name="Su P."/>
            <person name="Kiefer A.F."/>
            <person name="Nichols A."/>
            <person name="Cepeda A.J."/>
            <person name="Yan W."/>
            <person name="Fan B."/>
            <person name="Jiang Y."/>
            <person name="Adhikari A."/>
            <person name="Zheng C.-J."/>
            <person name="Schuster L."/>
            <person name="Cowan T.M."/>
            <person name="Smanski M.J."/>
            <person name="Chevrette M.G."/>
            <person name="De Carvalho L.P.S."/>
            <person name="Shen B."/>
        </authorList>
    </citation>
    <scope>NUCLEOTIDE SEQUENCE [LARGE SCALE GENOMIC DNA]</scope>
    <source>
        <strain evidence="5 6">NPDC050671</strain>
    </source>
</reference>
<dbReference type="Proteomes" id="UP001551658">
    <property type="component" value="Unassembled WGS sequence"/>
</dbReference>
<evidence type="ECO:0000313" key="5">
    <source>
        <dbReference type="EMBL" id="MEV0364683.1"/>
    </source>
</evidence>
<dbReference type="EMBL" id="JBFAIH010000010">
    <property type="protein sequence ID" value="MEV0364683.1"/>
    <property type="molecule type" value="Genomic_DNA"/>
</dbReference>
<evidence type="ECO:0000256" key="3">
    <source>
        <dbReference type="ARBA" id="ARBA00022729"/>
    </source>
</evidence>
<dbReference type="PANTHER" id="PTHR30024:SF47">
    <property type="entry name" value="TAURINE-BINDING PERIPLASMIC PROTEIN"/>
    <property type="match status" value="1"/>
</dbReference>
<evidence type="ECO:0000313" key="6">
    <source>
        <dbReference type="Proteomes" id="UP001551658"/>
    </source>
</evidence>
<dbReference type="InterPro" id="IPR015168">
    <property type="entry name" value="SsuA/THI5"/>
</dbReference>
<accession>A0ABV3FAH9</accession>
<evidence type="ECO:0000256" key="2">
    <source>
        <dbReference type="ARBA" id="ARBA00010742"/>
    </source>
</evidence>
<keyword evidence="6" id="KW-1185">Reference proteome</keyword>
<gene>
    <name evidence="5" type="ORF">AB0H72_18490</name>
</gene>
<dbReference type="RefSeq" id="WP_357980031.1">
    <property type="nucleotide sequence ID" value="NZ_JBFAIH010000010.1"/>
</dbReference>
<name>A0ABV3FAH9_9NOCA</name>
<organism evidence="5 6">
    <name type="scientific">Nocardia fusca</name>
    <dbReference type="NCBI Taxonomy" id="941183"/>
    <lineage>
        <taxon>Bacteria</taxon>
        <taxon>Bacillati</taxon>
        <taxon>Actinomycetota</taxon>
        <taxon>Actinomycetes</taxon>
        <taxon>Mycobacteriales</taxon>
        <taxon>Nocardiaceae</taxon>
        <taxon>Nocardia</taxon>
    </lineage>
</organism>
<dbReference type="PANTHER" id="PTHR30024">
    <property type="entry name" value="ALIPHATIC SULFONATES-BINDING PROTEIN-RELATED"/>
    <property type="match status" value="1"/>
</dbReference>
<comment type="caution">
    <text evidence="5">The sequence shown here is derived from an EMBL/GenBank/DDBJ whole genome shotgun (WGS) entry which is preliminary data.</text>
</comment>
<evidence type="ECO:0000256" key="1">
    <source>
        <dbReference type="ARBA" id="ARBA00004418"/>
    </source>
</evidence>
<dbReference type="Gene3D" id="3.40.190.10">
    <property type="entry name" value="Periplasmic binding protein-like II"/>
    <property type="match status" value="2"/>
</dbReference>
<dbReference type="Pfam" id="PF09084">
    <property type="entry name" value="NMT1"/>
    <property type="match status" value="1"/>
</dbReference>
<sequence length="328" mass="34482">MFTQLSRAVRYGAVASAALVLTACGGGGSADSALAEGGLAQVSVGTIPAILSAPLFVGIEEGIFEKHGLDVQVSFADGGAAVIPSVLSGENQFGYSNTVSQLAAIDSGLPLQLVQPAWAPCCTPDEDDHGVLVLPDSGIDEPKDLEGKNIAVNTLQNIGEVHIRRALDKLGVSHEGLRWTQLPFSDMGEALERGDVDAIWVSEPHRTPGLNKGWKQIIAPGVQSFPDQVAGYYSTSRQFAESNPEVVKAFRAAMVEVNTFAQENPDRVGAVAVAEMGIDAGIIGQVNFPKFPTEDDGQALRDYGAAVVEYGVIEEEPADYEALFAATG</sequence>